<comment type="caution">
    <text evidence="1">The sequence shown here is derived from an EMBL/GenBank/DDBJ whole genome shotgun (WGS) entry which is preliminary data.</text>
</comment>
<feature type="non-terminal residue" evidence="1">
    <location>
        <position position="1"/>
    </location>
</feature>
<name>A0A371GQJ7_MUCPR</name>
<dbReference type="OrthoDB" id="1458854at2759"/>
<dbReference type="AlphaFoldDB" id="A0A371GQJ7"/>
<organism evidence="1 2">
    <name type="scientific">Mucuna pruriens</name>
    <name type="common">Velvet bean</name>
    <name type="synonym">Dolichos pruriens</name>
    <dbReference type="NCBI Taxonomy" id="157652"/>
    <lineage>
        <taxon>Eukaryota</taxon>
        <taxon>Viridiplantae</taxon>
        <taxon>Streptophyta</taxon>
        <taxon>Embryophyta</taxon>
        <taxon>Tracheophyta</taxon>
        <taxon>Spermatophyta</taxon>
        <taxon>Magnoliopsida</taxon>
        <taxon>eudicotyledons</taxon>
        <taxon>Gunneridae</taxon>
        <taxon>Pentapetalae</taxon>
        <taxon>rosids</taxon>
        <taxon>fabids</taxon>
        <taxon>Fabales</taxon>
        <taxon>Fabaceae</taxon>
        <taxon>Papilionoideae</taxon>
        <taxon>50 kb inversion clade</taxon>
        <taxon>NPAAA clade</taxon>
        <taxon>indigoferoid/millettioid clade</taxon>
        <taxon>Phaseoleae</taxon>
        <taxon>Mucuna</taxon>
    </lineage>
</organism>
<dbReference type="Proteomes" id="UP000257109">
    <property type="component" value="Unassembled WGS sequence"/>
</dbReference>
<evidence type="ECO:0000313" key="1">
    <source>
        <dbReference type="EMBL" id="RDX92812.1"/>
    </source>
</evidence>
<evidence type="ECO:0000313" key="2">
    <source>
        <dbReference type="Proteomes" id="UP000257109"/>
    </source>
</evidence>
<proteinExistence type="predicted"/>
<gene>
    <name evidence="1" type="ORF">CR513_25009</name>
</gene>
<accession>A0A371GQJ7</accession>
<keyword evidence="2" id="KW-1185">Reference proteome</keyword>
<protein>
    <recommendedName>
        <fullName evidence="3">GAG-pre-integrase domain-containing protein</fullName>
    </recommendedName>
</protein>
<reference evidence="1" key="1">
    <citation type="submission" date="2018-05" db="EMBL/GenBank/DDBJ databases">
        <title>Draft genome of Mucuna pruriens seed.</title>
        <authorList>
            <person name="Nnadi N.E."/>
            <person name="Vos R."/>
            <person name="Hasami M.H."/>
            <person name="Devisetty U.K."/>
            <person name="Aguiy J.C."/>
        </authorList>
    </citation>
    <scope>NUCLEOTIDE SEQUENCE [LARGE SCALE GENOMIC DNA]</scope>
    <source>
        <strain evidence="1">JCA_2017</strain>
    </source>
</reference>
<dbReference type="EMBL" id="QJKJ01004770">
    <property type="protein sequence ID" value="RDX92812.1"/>
    <property type="molecule type" value="Genomic_DNA"/>
</dbReference>
<sequence>VKKFISSKKLLGKSLDYKLSFAQRRQLSVSEEFKILREPNLRKSKLKLGNDLKEVVESVGDVNLLMIYTNCLWLPIIFIRLIENSTTKIYMIEEKSFMLWHKHSRHIFKEMVERLTKANIPPSLNFDDLVICMDCIGGKCVKTKKKGAIRMFYAKINKTSSGFKHLEMKYPIARNFVKEGFIMVEHIDTDSIVVDPLTKGLKHVVFKRCVENISIVSYYDMFGKKIFLAIKNTQNCVEHLNKSVPNKNYGVPSALIGVSKNYIR</sequence>
<evidence type="ECO:0008006" key="3">
    <source>
        <dbReference type="Google" id="ProtNLM"/>
    </source>
</evidence>